<protein>
    <recommendedName>
        <fullName evidence="8">PLA2c domain-containing protein</fullName>
    </recommendedName>
</protein>
<sequence length="762" mass="84454">MVVLKTIRRSPAYLYLKTYCLCTLVTLFKAAPVTSQLPHLQERLRWLHPRQLKTITLKNWRTVQLPPRDLSLLASAAPVPADANNNNGLEGVLQRWRRRVCDFARVQELLRRDDGDAKIYPETGRDATVRRSSSVHTDEKEFVRLRALKISSQGDDSLRKFLGLAPDETVDPRDVPRIALGGSGGGYRAMYGLAAFLAETKRLGLWDCLFWAAGVSGSCWTLAGYYTIARQDFSRLRDHYLSVAEERTHPLSLHALDVVARSKQGVYFLLGPLVRKAQSGAVGLGVMDIYATLTSAYQLLSRAPDAVGLSRATFQFSRVWERAGIGRGLEPMPLLSAVRKAPKNAPGVKPHRDSSLSKGRPPRQALTQHTTAALDAVAQSGSNSSNNGDAYPKDLKKSVSTAAVGSGDDDSAFAKGFFQWFEISPLEVGSPDVQAYVPTWSYGRPFASGRSLVVGRRPEQSLSLLLGQCTSAPAGPLTGYISALLATLPQGTAMTRMLLLFNRRVLRPLTRKGWLWGNPIRAGYDPNPFYGFDTAQPLPKHDVPVPSDEADAAVGHEPDKARPRKWESQTRLRLMDGGMSNNLPNHILARPDRKADIIVAFDASSDIQSRHAEQRLHNFAEDCHMSLEEVTGTFYDPTPKYDDVTANQITAEAAAKTEAKYLHRYVKVFRGIREDGGKKLYIVYCPLLPNGVNPEFDPSTAPFSTSYNLVWEPEQVKVLFETAGANLSQYAIHAIKRVTRHVYEENKKRRVGDCTSRTNARS</sequence>
<dbReference type="PROSITE" id="PS51210">
    <property type="entry name" value="PLA2C"/>
    <property type="match status" value="1"/>
</dbReference>
<dbReference type="EMBL" id="JAQQWI010000012">
    <property type="protein sequence ID" value="KAK8015580.1"/>
    <property type="molecule type" value="Genomic_DNA"/>
</dbReference>
<feature type="transmembrane region" description="Helical" evidence="7">
    <location>
        <begin position="12"/>
        <end position="31"/>
    </location>
</feature>
<feature type="domain" description="PLA2c" evidence="8">
    <location>
        <begin position="121"/>
        <end position="762"/>
    </location>
</feature>
<evidence type="ECO:0000256" key="6">
    <source>
        <dbReference type="SAM" id="MobiDB-lite"/>
    </source>
</evidence>
<evidence type="ECO:0000313" key="9">
    <source>
        <dbReference type="EMBL" id="KAK8015580.1"/>
    </source>
</evidence>
<keyword evidence="7" id="KW-0472">Membrane</keyword>
<dbReference type="InterPro" id="IPR016035">
    <property type="entry name" value="Acyl_Trfase/lysoPLipase"/>
</dbReference>
<dbReference type="Gene3D" id="3.40.1090.10">
    <property type="entry name" value="Cytosolic phospholipase A2 catalytic domain"/>
    <property type="match status" value="1"/>
</dbReference>
<comment type="caution">
    <text evidence="9">The sequence shown here is derived from an EMBL/GenBank/DDBJ whole genome shotgun (WGS) entry which is preliminary data.</text>
</comment>
<keyword evidence="4 5" id="KW-0443">Lipid metabolism</keyword>
<reference evidence="9 10" key="1">
    <citation type="submission" date="2023-01" db="EMBL/GenBank/DDBJ databases">
        <title>Analysis of 21 Apiospora genomes using comparative genomics revels a genus with tremendous synthesis potential of carbohydrate active enzymes and secondary metabolites.</title>
        <authorList>
            <person name="Sorensen T."/>
        </authorList>
    </citation>
    <scope>NUCLEOTIDE SEQUENCE [LARGE SCALE GENOMIC DNA]</scope>
    <source>
        <strain evidence="9 10">CBS 20057</strain>
    </source>
</reference>
<evidence type="ECO:0000313" key="10">
    <source>
        <dbReference type="Proteomes" id="UP001396898"/>
    </source>
</evidence>
<evidence type="ECO:0000256" key="1">
    <source>
        <dbReference type="ARBA" id="ARBA00008780"/>
    </source>
</evidence>
<evidence type="ECO:0000256" key="5">
    <source>
        <dbReference type="PROSITE-ProRule" id="PRU00555"/>
    </source>
</evidence>
<evidence type="ECO:0000256" key="2">
    <source>
        <dbReference type="ARBA" id="ARBA00022801"/>
    </source>
</evidence>
<evidence type="ECO:0000256" key="3">
    <source>
        <dbReference type="ARBA" id="ARBA00022963"/>
    </source>
</evidence>
<keyword evidence="7" id="KW-0812">Transmembrane</keyword>
<feature type="region of interest" description="Disordered" evidence="6">
    <location>
        <begin position="341"/>
        <end position="369"/>
    </location>
</feature>
<keyword evidence="7" id="KW-1133">Transmembrane helix</keyword>
<dbReference type="PANTHER" id="PTHR10728">
    <property type="entry name" value="CYTOSOLIC PHOSPHOLIPASE A2"/>
    <property type="match status" value="1"/>
</dbReference>
<accession>A0ABR1RKW9</accession>
<dbReference type="SUPFAM" id="SSF52151">
    <property type="entry name" value="FabD/lysophospholipase-like"/>
    <property type="match status" value="1"/>
</dbReference>
<name>A0ABR1RKW9_9PEZI</name>
<evidence type="ECO:0000259" key="8">
    <source>
        <dbReference type="PROSITE" id="PS51210"/>
    </source>
</evidence>
<dbReference type="Proteomes" id="UP001396898">
    <property type="component" value="Unassembled WGS sequence"/>
</dbReference>
<keyword evidence="2 5" id="KW-0378">Hydrolase</keyword>
<dbReference type="InterPro" id="IPR002642">
    <property type="entry name" value="LysoPLipase_cat_dom"/>
</dbReference>
<keyword evidence="3 5" id="KW-0442">Lipid degradation</keyword>
<evidence type="ECO:0000256" key="7">
    <source>
        <dbReference type="SAM" id="Phobius"/>
    </source>
</evidence>
<gene>
    <name evidence="9" type="ORF">PG991_008468</name>
</gene>
<dbReference type="PANTHER" id="PTHR10728:SF40">
    <property type="entry name" value="PATATIN FAMILY PROTEIN"/>
    <property type="match status" value="1"/>
</dbReference>
<comment type="similarity">
    <text evidence="1">Belongs to the lysophospholipase family.</text>
</comment>
<keyword evidence="10" id="KW-1185">Reference proteome</keyword>
<evidence type="ECO:0000256" key="4">
    <source>
        <dbReference type="ARBA" id="ARBA00023098"/>
    </source>
</evidence>
<proteinExistence type="inferred from homology"/>
<organism evidence="9 10">
    <name type="scientific">Apiospora marii</name>
    <dbReference type="NCBI Taxonomy" id="335849"/>
    <lineage>
        <taxon>Eukaryota</taxon>
        <taxon>Fungi</taxon>
        <taxon>Dikarya</taxon>
        <taxon>Ascomycota</taxon>
        <taxon>Pezizomycotina</taxon>
        <taxon>Sordariomycetes</taxon>
        <taxon>Xylariomycetidae</taxon>
        <taxon>Amphisphaeriales</taxon>
        <taxon>Apiosporaceae</taxon>
        <taxon>Apiospora</taxon>
    </lineage>
</organism>